<dbReference type="EMBL" id="JAANQT010001056">
    <property type="protein sequence ID" value="KAG1306831.1"/>
    <property type="molecule type" value="Genomic_DNA"/>
</dbReference>
<keyword evidence="2" id="KW-1185">Reference proteome</keyword>
<proteinExistence type="predicted"/>
<organism evidence="1 2">
    <name type="scientific">Rhizopus oryzae</name>
    <name type="common">Mucormycosis agent</name>
    <name type="synonym">Rhizopus arrhizus var. delemar</name>
    <dbReference type="NCBI Taxonomy" id="64495"/>
    <lineage>
        <taxon>Eukaryota</taxon>
        <taxon>Fungi</taxon>
        <taxon>Fungi incertae sedis</taxon>
        <taxon>Mucoromycota</taxon>
        <taxon>Mucoromycotina</taxon>
        <taxon>Mucoromycetes</taxon>
        <taxon>Mucorales</taxon>
        <taxon>Mucorineae</taxon>
        <taxon>Rhizopodaceae</taxon>
        <taxon>Rhizopus</taxon>
    </lineage>
</organism>
<sequence length="167" mass="19431">MRLLVLLKEYGKRYMYNENGAEAMGIVDEKSNPFALKQIVNLDSYLEEKAKFLANDKHVGQSEEGIGTTMKISTERLTKYIEHGSDTKEPFFQPKSQLQEEYKQYLIEFYKYDTGAYIQDDVKIPTSKFAGLEIKKSRVREFMRDNCDLSFKKAAFWSEARESSDTT</sequence>
<evidence type="ECO:0000313" key="2">
    <source>
        <dbReference type="Proteomes" id="UP000716291"/>
    </source>
</evidence>
<gene>
    <name evidence="1" type="ORF">G6F64_007290</name>
</gene>
<comment type="caution">
    <text evidence="1">The sequence shown here is derived from an EMBL/GenBank/DDBJ whole genome shotgun (WGS) entry which is preliminary data.</text>
</comment>
<dbReference type="Proteomes" id="UP000716291">
    <property type="component" value="Unassembled WGS sequence"/>
</dbReference>
<dbReference type="AlphaFoldDB" id="A0A9P7BRN5"/>
<accession>A0A9P7BRN5</accession>
<protein>
    <submittedName>
        <fullName evidence="1">Uncharacterized protein</fullName>
    </submittedName>
</protein>
<reference evidence="1" key="1">
    <citation type="journal article" date="2020" name="Microb. Genom.">
        <title>Genetic diversity of clinical and environmental Mucorales isolates obtained from an investigation of mucormycosis cases among solid organ transplant recipients.</title>
        <authorList>
            <person name="Nguyen M.H."/>
            <person name="Kaul D."/>
            <person name="Muto C."/>
            <person name="Cheng S.J."/>
            <person name="Richter R.A."/>
            <person name="Bruno V.M."/>
            <person name="Liu G."/>
            <person name="Beyhan S."/>
            <person name="Sundermann A.J."/>
            <person name="Mounaud S."/>
            <person name="Pasculle A.W."/>
            <person name="Nierman W.C."/>
            <person name="Driscoll E."/>
            <person name="Cumbie R."/>
            <person name="Clancy C.J."/>
            <person name="Dupont C.L."/>
        </authorList>
    </citation>
    <scope>NUCLEOTIDE SEQUENCE</scope>
    <source>
        <strain evidence="1">GL11</strain>
    </source>
</reference>
<evidence type="ECO:0000313" key="1">
    <source>
        <dbReference type="EMBL" id="KAG1306831.1"/>
    </source>
</evidence>
<name>A0A9P7BRN5_RHIOR</name>